<keyword evidence="1" id="KW-1133">Transmembrane helix</keyword>
<feature type="transmembrane region" description="Helical" evidence="1">
    <location>
        <begin position="76"/>
        <end position="93"/>
    </location>
</feature>
<dbReference type="OrthoDB" id="279522at2"/>
<protein>
    <recommendedName>
        <fullName evidence="4">DUF2834 domain-containing protein</fullName>
    </recommendedName>
</protein>
<evidence type="ECO:0000256" key="1">
    <source>
        <dbReference type="SAM" id="Phobius"/>
    </source>
</evidence>
<feature type="transmembrane region" description="Helical" evidence="1">
    <location>
        <begin position="12"/>
        <end position="35"/>
    </location>
</feature>
<evidence type="ECO:0000313" key="2">
    <source>
        <dbReference type="EMBL" id="TCJ82754.1"/>
    </source>
</evidence>
<comment type="caution">
    <text evidence="2">The sequence shown here is derived from an EMBL/GenBank/DDBJ whole genome shotgun (WGS) entry which is preliminary data.</text>
</comment>
<dbReference type="RefSeq" id="WP_131907260.1">
    <property type="nucleotide sequence ID" value="NZ_BAAAFU010000007.1"/>
</dbReference>
<accession>A0A4R1ESL3</accession>
<sequence length="114" mass="13229">MTILRGFLMLSWLLIMGITLYAVTQLGFNWPAVFFGDLFGNEWRSQFNTDFLIHLLLLCAWVYWREESKLKGSIYGFLSIFMGGMFGFAYLLFHSYKSKGNMKALLLGSHYEGE</sequence>
<evidence type="ECO:0000313" key="3">
    <source>
        <dbReference type="Proteomes" id="UP000294887"/>
    </source>
</evidence>
<gene>
    <name evidence="2" type="ORF">EV695_3486</name>
</gene>
<organism evidence="2 3">
    <name type="scientific">Cocleimonas flava</name>
    <dbReference type="NCBI Taxonomy" id="634765"/>
    <lineage>
        <taxon>Bacteria</taxon>
        <taxon>Pseudomonadati</taxon>
        <taxon>Pseudomonadota</taxon>
        <taxon>Gammaproteobacteria</taxon>
        <taxon>Thiotrichales</taxon>
        <taxon>Thiotrichaceae</taxon>
        <taxon>Cocleimonas</taxon>
    </lineage>
</organism>
<keyword evidence="1" id="KW-0812">Transmembrane</keyword>
<dbReference type="EMBL" id="SMFQ01000005">
    <property type="protein sequence ID" value="TCJ82754.1"/>
    <property type="molecule type" value="Genomic_DNA"/>
</dbReference>
<name>A0A4R1ESL3_9GAMM</name>
<reference evidence="2 3" key="1">
    <citation type="submission" date="2019-03" db="EMBL/GenBank/DDBJ databases">
        <title>Genomic Encyclopedia of Type Strains, Phase IV (KMG-IV): sequencing the most valuable type-strain genomes for metagenomic binning, comparative biology and taxonomic classification.</title>
        <authorList>
            <person name="Goeker M."/>
        </authorList>
    </citation>
    <scope>NUCLEOTIDE SEQUENCE [LARGE SCALE GENOMIC DNA]</scope>
    <source>
        <strain evidence="2 3">DSM 24830</strain>
    </source>
</reference>
<keyword evidence="1" id="KW-0472">Membrane</keyword>
<keyword evidence="3" id="KW-1185">Reference proteome</keyword>
<evidence type="ECO:0008006" key="4">
    <source>
        <dbReference type="Google" id="ProtNLM"/>
    </source>
</evidence>
<proteinExistence type="predicted"/>
<dbReference type="AlphaFoldDB" id="A0A4R1ESL3"/>
<dbReference type="Proteomes" id="UP000294887">
    <property type="component" value="Unassembled WGS sequence"/>
</dbReference>